<sequence length="167" mass="18950">MIGVVFVLLKFNKAKCKVLHLGWGNPKHRYSQRLDDSSLQEKDLGMPVDEKLNMSQQYAKKPTISWAASKAVWPTDGDQIGQVGPAFHKLVLAGPDLFVVLYMLHDGTGDDLLHDLPWHQDEEGLTEWPDGQLASSQDQPTTMVKDLFIVIIDEWEREAKFSFLNNM</sequence>
<keyword evidence="2" id="KW-1185">Reference proteome</keyword>
<dbReference type="EMBL" id="WHWB01034827">
    <property type="protein sequence ID" value="KAJ7403530.1"/>
    <property type="molecule type" value="Genomic_DNA"/>
</dbReference>
<gene>
    <name evidence="1" type="ORF">WISP_150438</name>
</gene>
<proteinExistence type="predicted"/>
<organism evidence="1 2">
    <name type="scientific">Willisornis vidua</name>
    <name type="common">Xingu scale-backed antbird</name>
    <dbReference type="NCBI Taxonomy" id="1566151"/>
    <lineage>
        <taxon>Eukaryota</taxon>
        <taxon>Metazoa</taxon>
        <taxon>Chordata</taxon>
        <taxon>Craniata</taxon>
        <taxon>Vertebrata</taxon>
        <taxon>Euteleostomi</taxon>
        <taxon>Archelosauria</taxon>
        <taxon>Archosauria</taxon>
        <taxon>Dinosauria</taxon>
        <taxon>Saurischia</taxon>
        <taxon>Theropoda</taxon>
        <taxon>Coelurosauria</taxon>
        <taxon>Aves</taxon>
        <taxon>Neognathae</taxon>
        <taxon>Neoaves</taxon>
        <taxon>Telluraves</taxon>
        <taxon>Australaves</taxon>
        <taxon>Passeriformes</taxon>
        <taxon>Thamnophilidae</taxon>
        <taxon>Willisornis</taxon>
    </lineage>
</organism>
<reference evidence="1" key="1">
    <citation type="submission" date="2019-10" db="EMBL/GenBank/DDBJ databases">
        <authorList>
            <person name="Soares A.E.R."/>
            <person name="Aleixo A."/>
            <person name="Schneider P."/>
            <person name="Miyaki C.Y."/>
            <person name="Schneider M.P."/>
            <person name="Mello C."/>
            <person name="Vasconcelos A.T.R."/>
        </authorList>
    </citation>
    <scope>NUCLEOTIDE SEQUENCE</scope>
    <source>
        <tissue evidence="1">Muscle</tissue>
    </source>
</reference>
<name>A0ABQ9CNL6_9PASS</name>
<protein>
    <submittedName>
        <fullName evidence="1">Uncharacterized protein</fullName>
    </submittedName>
</protein>
<accession>A0ABQ9CNL6</accession>
<evidence type="ECO:0000313" key="2">
    <source>
        <dbReference type="Proteomes" id="UP001145742"/>
    </source>
</evidence>
<comment type="caution">
    <text evidence="1">The sequence shown here is derived from an EMBL/GenBank/DDBJ whole genome shotgun (WGS) entry which is preliminary data.</text>
</comment>
<evidence type="ECO:0000313" key="1">
    <source>
        <dbReference type="EMBL" id="KAJ7403530.1"/>
    </source>
</evidence>
<dbReference type="Proteomes" id="UP001145742">
    <property type="component" value="Unassembled WGS sequence"/>
</dbReference>